<proteinExistence type="predicted"/>
<evidence type="ECO:0000313" key="1">
    <source>
        <dbReference type="EMBL" id="EKE26033.1"/>
    </source>
</evidence>
<dbReference type="AlphaFoldDB" id="K2FT26"/>
<protein>
    <submittedName>
        <fullName evidence="1">Uncharacterized protein</fullName>
    </submittedName>
</protein>
<name>K2FT26_9BACT</name>
<sequence length="63" mass="7329">MSEEMNKLLLAIELLDTIEDHPDYENKKGFSIDSMNNIRRLSEIKNRLQIAINNEKIVDEAPD</sequence>
<accession>K2FT26</accession>
<dbReference type="EMBL" id="AMFJ01000980">
    <property type="protein sequence ID" value="EKE26033.1"/>
    <property type="molecule type" value="Genomic_DNA"/>
</dbReference>
<gene>
    <name evidence="1" type="ORF">ACD_4C00464G0004</name>
</gene>
<comment type="caution">
    <text evidence="1">The sequence shown here is derived from an EMBL/GenBank/DDBJ whole genome shotgun (WGS) entry which is preliminary data.</text>
</comment>
<organism evidence="1">
    <name type="scientific">uncultured bacterium</name>
    <name type="common">gcode 4</name>
    <dbReference type="NCBI Taxonomy" id="1234023"/>
    <lineage>
        <taxon>Bacteria</taxon>
        <taxon>environmental samples</taxon>
    </lineage>
</organism>
<feature type="non-terminal residue" evidence="1">
    <location>
        <position position="63"/>
    </location>
</feature>
<reference evidence="1" key="1">
    <citation type="journal article" date="2012" name="Science">
        <title>Fermentation, hydrogen, and sulfur metabolism in multiple uncultivated bacterial phyla.</title>
        <authorList>
            <person name="Wrighton K.C."/>
            <person name="Thomas B.C."/>
            <person name="Sharon I."/>
            <person name="Miller C.S."/>
            <person name="Castelle C.J."/>
            <person name="VerBerkmoes N.C."/>
            <person name="Wilkins M.J."/>
            <person name="Hettich R.L."/>
            <person name="Lipton M.S."/>
            <person name="Williams K.H."/>
            <person name="Long P.E."/>
            <person name="Banfield J.F."/>
        </authorList>
    </citation>
    <scope>NUCLEOTIDE SEQUENCE [LARGE SCALE GENOMIC DNA]</scope>
</reference>